<gene>
    <name evidence="3" type="ORF">IFE19_09390</name>
</gene>
<dbReference type="Proteomes" id="UP000663942">
    <property type="component" value="Chromosome"/>
</dbReference>
<feature type="region of interest" description="Disordered" evidence="1">
    <location>
        <begin position="247"/>
        <end position="266"/>
    </location>
</feature>
<dbReference type="RefSeq" id="WP_207821701.1">
    <property type="nucleotide sequence ID" value="NZ_CP062006.1"/>
</dbReference>
<dbReference type="InterPro" id="IPR021747">
    <property type="entry name" value="DUF3313"/>
</dbReference>
<accession>A0ABX7SIX0</accession>
<feature type="signal peptide" evidence="2">
    <location>
        <begin position="1"/>
        <end position="22"/>
    </location>
</feature>
<evidence type="ECO:0000313" key="3">
    <source>
        <dbReference type="EMBL" id="QTC86386.1"/>
    </source>
</evidence>
<sequence>MAGKGFRGMGAAVLAMATGACASGAAPSHTGFLTTYEGLAPRTDVVRASVSQRRDEALASSITRLWVAPAEVFGVKDPVLSDDDRRAVMNEVDRQLCYELSERFEILEQPDPQAGTVRVGVTYIRPTHQAGSAAAAVANFFIPGPIKVRAPGGTGGLGAEAELLAPDGRQAAAIVWRRDAMVVGTDKPSLSRIGDAHQLAEPLGDMVGDALAPSDRALRPRPDLDPCRRFGPRVRVEGILAGIATGLYEPGLSGGRRAPESEADSD</sequence>
<evidence type="ECO:0000313" key="4">
    <source>
        <dbReference type="Proteomes" id="UP000663942"/>
    </source>
</evidence>
<keyword evidence="2" id="KW-0732">Signal</keyword>
<dbReference type="EMBL" id="CP062006">
    <property type="protein sequence ID" value="QTC86386.1"/>
    <property type="molecule type" value="Genomic_DNA"/>
</dbReference>
<proteinExistence type="predicted"/>
<feature type="chain" id="PRO_5046051922" evidence="2">
    <location>
        <begin position="23"/>
        <end position="266"/>
    </location>
</feature>
<keyword evidence="4" id="KW-1185">Reference proteome</keyword>
<reference evidence="3 4" key="1">
    <citation type="submission" date="2020-09" db="EMBL/GenBank/DDBJ databases">
        <title>Brevundimonas sp. LVF1 isolated from an oligotrophic pond in Goettingen, Germany.</title>
        <authorList>
            <person name="Friedrich I."/>
            <person name="Klassen A."/>
            <person name="Neubauer H."/>
            <person name="Schneider D."/>
            <person name="Hertel R."/>
            <person name="Daniel R."/>
        </authorList>
    </citation>
    <scope>NUCLEOTIDE SEQUENCE [LARGE SCALE GENOMIC DNA]</scope>
    <source>
        <strain evidence="3 4">LVF1</strain>
    </source>
</reference>
<dbReference type="Pfam" id="PF11769">
    <property type="entry name" value="DUF3313"/>
    <property type="match status" value="1"/>
</dbReference>
<organism evidence="3 4">
    <name type="scientific">Brevundimonas pondensis</name>
    <dbReference type="NCBI Taxonomy" id="2774189"/>
    <lineage>
        <taxon>Bacteria</taxon>
        <taxon>Pseudomonadati</taxon>
        <taxon>Pseudomonadota</taxon>
        <taxon>Alphaproteobacteria</taxon>
        <taxon>Caulobacterales</taxon>
        <taxon>Caulobacteraceae</taxon>
        <taxon>Brevundimonas</taxon>
    </lineage>
</organism>
<dbReference type="PROSITE" id="PS51257">
    <property type="entry name" value="PROKAR_LIPOPROTEIN"/>
    <property type="match status" value="1"/>
</dbReference>
<evidence type="ECO:0000256" key="1">
    <source>
        <dbReference type="SAM" id="MobiDB-lite"/>
    </source>
</evidence>
<evidence type="ECO:0000256" key="2">
    <source>
        <dbReference type="SAM" id="SignalP"/>
    </source>
</evidence>
<name>A0ABX7SIX0_9CAUL</name>
<protein>
    <submittedName>
        <fullName evidence="3">DUF3313 family protein</fullName>
    </submittedName>
</protein>